<keyword evidence="6" id="KW-1133">Transmembrane helix</keyword>
<keyword evidence="3" id="KW-0539">Nucleus</keyword>
<reference evidence="10 11" key="1">
    <citation type="journal article" date="2008" name="Nature">
        <title>The genome of the choanoflagellate Monosiga brevicollis and the origin of metazoans.</title>
        <authorList>
            <consortium name="JGI Sequencing"/>
            <person name="King N."/>
            <person name="Westbrook M.J."/>
            <person name="Young S.L."/>
            <person name="Kuo A."/>
            <person name="Abedin M."/>
            <person name="Chapman J."/>
            <person name="Fairclough S."/>
            <person name="Hellsten U."/>
            <person name="Isogai Y."/>
            <person name="Letunic I."/>
            <person name="Marr M."/>
            <person name="Pincus D."/>
            <person name="Putnam N."/>
            <person name="Rokas A."/>
            <person name="Wright K.J."/>
            <person name="Zuzow R."/>
            <person name="Dirks W."/>
            <person name="Good M."/>
            <person name="Goodstein D."/>
            <person name="Lemons D."/>
            <person name="Li W."/>
            <person name="Lyons J.B."/>
            <person name="Morris A."/>
            <person name="Nichols S."/>
            <person name="Richter D.J."/>
            <person name="Salamov A."/>
            <person name="Bork P."/>
            <person name="Lim W.A."/>
            <person name="Manning G."/>
            <person name="Miller W.T."/>
            <person name="McGinnis W."/>
            <person name="Shapiro H."/>
            <person name="Tjian R."/>
            <person name="Grigoriev I.V."/>
            <person name="Rokhsar D."/>
        </authorList>
    </citation>
    <scope>NUCLEOTIDE SEQUENCE [LARGE SCALE GENOMIC DNA]</scope>
    <source>
        <strain evidence="11">MX1 / ATCC 50154</strain>
    </source>
</reference>
<dbReference type="GO" id="GO:0005730">
    <property type="term" value="C:nucleolus"/>
    <property type="evidence" value="ECO:0000318"/>
    <property type="project" value="GO_Central"/>
</dbReference>
<comment type="similarity">
    <text evidence="2">Belongs to the MAK16 family.</text>
</comment>
<dbReference type="InterPro" id="IPR006769">
    <property type="entry name" value="MCU_C"/>
</dbReference>
<accession>A9V8N9</accession>
<evidence type="ECO:0000256" key="1">
    <source>
        <dbReference type="ARBA" id="ARBA00004123"/>
    </source>
</evidence>
<dbReference type="GO" id="GO:0000470">
    <property type="term" value="P:maturation of LSU-rRNA"/>
    <property type="evidence" value="ECO:0000318"/>
    <property type="project" value="GO_Central"/>
</dbReference>
<feature type="chain" id="PRO_5002745397" description="Ribosomal L28e/Mak16 domain-containing protein" evidence="7">
    <location>
        <begin position="26"/>
        <end position="658"/>
    </location>
</feature>
<dbReference type="AlphaFoldDB" id="A9V8N9"/>
<feature type="compositionally biased region" description="Basic residues" evidence="5">
    <location>
        <begin position="591"/>
        <end position="604"/>
    </location>
</feature>
<protein>
    <recommendedName>
        <fullName evidence="12">Ribosomal L28e/Mak16 domain-containing protein</fullName>
    </recommendedName>
</protein>
<dbReference type="eggNOG" id="KOG2966">
    <property type="taxonomic scope" value="Eukaryota"/>
</dbReference>
<dbReference type="STRING" id="81824.A9V8N9"/>
<sequence length="658" mass="75540">MISAQGAIQLACPALLTLCLALACAMVRNELGVATLTLPLPSVGNTAFTITPRQTVGQLLRDVRQEDQTVQTIRILSHNDVAFAASSMWAEVAREPFQIQMDGTTIHVDAMADWKLGDAAQTASETAVMLDRLSYSVQVLEAEQAHREQLKTRIAQLRDELQPMEEIRRDAERRAMWFSSKDAWATLAFLGFGFGFMGRLTWWEYSWDLMEPVTYFVGLGVNICFFGYYLLTHRDYSYEVAKERAELKAFYRLAMKRGVDVSRYNTRGHENTKQHTHTHTHTHTKYSKHRVQANKRLCLLRPSFAGYSCGLPLSPRRGDEVFATSAMQHDEVIWNIINQNFCSFKVKTENQTFCRNKYNVTGLCNRQSCPLANSQYATVREFDGKLYLMMKTIERAHTPRNMWEKIKLKTNYEQALAQIDEHLQYWPKFLVHKCKQRLTKMTQYLIRARRLQLKTQRKLVTVNKKVEQREAKREQKALVAAKINKAIEKELLDRLRKGTYEGVYNFSEEAFENVINDKEVIEEGEDEDEEELEDEEEFVADYSEEQLDDLFEDGSWEDAVAAIEGEGDDDDEDDDEEDDDDTGKSASAPAPRKRGAKGAKGGKRRAQDRSDADDEQVVPQALLDKLRRKKRPAKVSIEYEHEVEPAARAAAHDDQGDW</sequence>
<feature type="region of interest" description="Disordered" evidence="5">
    <location>
        <begin position="515"/>
        <end position="537"/>
    </location>
</feature>
<feature type="signal peptide" evidence="7">
    <location>
        <begin position="1"/>
        <end position="25"/>
    </location>
</feature>
<keyword evidence="4" id="KW-0175">Coiled coil</keyword>
<feature type="domain" description="Calcium uniporter protein C-terminal" evidence="9">
    <location>
        <begin position="66"/>
        <end position="266"/>
    </location>
</feature>
<organism evidence="10 11">
    <name type="scientific">Monosiga brevicollis</name>
    <name type="common">Choanoflagellate</name>
    <dbReference type="NCBI Taxonomy" id="81824"/>
    <lineage>
        <taxon>Eukaryota</taxon>
        <taxon>Choanoflagellata</taxon>
        <taxon>Craspedida</taxon>
        <taxon>Salpingoecidae</taxon>
        <taxon>Monosiga</taxon>
    </lineage>
</organism>
<evidence type="ECO:0000256" key="7">
    <source>
        <dbReference type="SAM" id="SignalP"/>
    </source>
</evidence>
<feature type="domain" description="Ribosomal eL28/Mak16" evidence="8">
    <location>
        <begin position="332"/>
        <end position="444"/>
    </location>
</feature>
<dbReference type="GO" id="GO:0030687">
    <property type="term" value="C:preribosome, large subunit precursor"/>
    <property type="evidence" value="ECO:0000318"/>
    <property type="project" value="GO_Central"/>
</dbReference>
<comment type="subcellular location">
    <subcellularLocation>
        <location evidence="1">Nucleus</location>
    </subcellularLocation>
</comment>
<evidence type="ECO:0000256" key="4">
    <source>
        <dbReference type="SAM" id="Coils"/>
    </source>
</evidence>
<keyword evidence="6" id="KW-0472">Membrane</keyword>
<dbReference type="InterPro" id="IPR006958">
    <property type="entry name" value="Mak16"/>
</dbReference>
<dbReference type="PANTHER" id="PTHR23405:SF4">
    <property type="entry name" value="PROTEIN MAK16 HOMOLOG"/>
    <property type="match status" value="1"/>
</dbReference>
<evidence type="ECO:0000256" key="2">
    <source>
        <dbReference type="ARBA" id="ARBA00005514"/>
    </source>
</evidence>
<proteinExistence type="inferred from homology"/>
<dbReference type="Pfam" id="PF04678">
    <property type="entry name" value="MCU"/>
    <property type="match status" value="1"/>
</dbReference>
<evidence type="ECO:0000256" key="6">
    <source>
        <dbReference type="SAM" id="Phobius"/>
    </source>
</evidence>
<dbReference type="GeneID" id="5894302"/>
<dbReference type="GO" id="GO:0000460">
    <property type="term" value="P:maturation of 5.8S rRNA"/>
    <property type="evidence" value="ECO:0000318"/>
    <property type="project" value="GO_Central"/>
</dbReference>
<dbReference type="Pfam" id="PF04874">
    <property type="entry name" value="Mak16"/>
    <property type="match status" value="1"/>
</dbReference>
<dbReference type="EMBL" id="CH991568">
    <property type="protein sequence ID" value="EDQ86119.1"/>
    <property type="molecule type" value="Genomic_DNA"/>
</dbReference>
<dbReference type="InParanoid" id="A9V8N9"/>
<gene>
    <name evidence="10" type="ORF">MONBRDRAFT_33945</name>
</gene>
<name>A9V8N9_MONBE</name>
<evidence type="ECO:0000313" key="10">
    <source>
        <dbReference type="EMBL" id="EDQ86119.1"/>
    </source>
</evidence>
<feature type="compositionally biased region" description="Basic and acidic residues" evidence="5">
    <location>
        <begin position="637"/>
        <end position="658"/>
    </location>
</feature>
<keyword evidence="7" id="KW-0732">Signal</keyword>
<keyword evidence="11" id="KW-1185">Reference proteome</keyword>
<feature type="region of interest" description="Disordered" evidence="5">
    <location>
        <begin position="550"/>
        <end position="658"/>
    </location>
</feature>
<keyword evidence="6" id="KW-0812">Transmembrane</keyword>
<feature type="compositionally biased region" description="Acidic residues" evidence="5">
    <location>
        <begin position="522"/>
        <end position="537"/>
    </location>
</feature>
<dbReference type="eggNOG" id="KOG3064">
    <property type="taxonomic scope" value="Eukaryota"/>
</dbReference>
<dbReference type="RefSeq" id="XP_001749044.1">
    <property type="nucleotide sequence ID" value="XM_001748992.1"/>
</dbReference>
<feature type="coiled-coil region" evidence="4">
    <location>
        <begin position="140"/>
        <end position="174"/>
    </location>
</feature>
<evidence type="ECO:0000313" key="11">
    <source>
        <dbReference type="Proteomes" id="UP000001357"/>
    </source>
</evidence>
<dbReference type="InterPro" id="IPR029004">
    <property type="entry name" value="Ribosomal_eL28/Mak16"/>
</dbReference>
<dbReference type="KEGG" id="mbr:MONBRDRAFT_33945"/>
<dbReference type="FunFam" id="3.30.390.110:FF:000001">
    <property type="entry name" value="Protein MAK16 homolog"/>
    <property type="match status" value="1"/>
</dbReference>
<evidence type="ECO:0000259" key="9">
    <source>
        <dbReference type="Pfam" id="PF04678"/>
    </source>
</evidence>
<dbReference type="Pfam" id="PF01778">
    <property type="entry name" value="Ribosomal_L28e"/>
    <property type="match status" value="1"/>
</dbReference>
<dbReference type="Gene3D" id="3.30.390.110">
    <property type="match status" value="1"/>
</dbReference>
<evidence type="ECO:0000259" key="8">
    <source>
        <dbReference type="Pfam" id="PF01778"/>
    </source>
</evidence>
<feature type="compositionally biased region" description="Acidic residues" evidence="5">
    <location>
        <begin position="565"/>
        <end position="581"/>
    </location>
</feature>
<feature type="transmembrane region" description="Helical" evidence="6">
    <location>
        <begin position="183"/>
        <end position="201"/>
    </location>
</feature>
<evidence type="ECO:0000256" key="3">
    <source>
        <dbReference type="ARBA" id="ARBA00023242"/>
    </source>
</evidence>
<dbReference type="PANTHER" id="PTHR23405">
    <property type="entry name" value="MAINTENANCE OF KILLER 16 MAK16 PROTEIN-RELATED"/>
    <property type="match status" value="1"/>
</dbReference>
<dbReference type="TCDB" id="1.A.77.1.13">
    <property type="family name" value="the mg(2+)/ca(2+) uniporter (mcu) family"/>
</dbReference>
<evidence type="ECO:0000256" key="5">
    <source>
        <dbReference type="SAM" id="MobiDB-lite"/>
    </source>
</evidence>
<dbReference type="Proteomes" id="UP000001357">
    <property type="component" value="Unassembled WGS sequence"/>
</dbReference>
<evidence type="ECO:0008006" key="12">
    <source>
        <dbReference type="Google" id="ProtNLM"/>
    </source>
</evidence>
<feature type="transmembrane region" description="Helical" evidence="6">
    <location>
        <begin position="213"/>
        <end position="231"/>
    </location>
</feature>